<dbReference type="PANTHER" id="PTHR34856">
    <property type="entry name" value="PROTEIN NRFD"/>
    <property type="match status" value="1"/>
</dbReference>
<dbReference type="InterPro" id="IPR052049">
    <property type="entry name" value="Electron_transfer_protein"/>
</dbReference>
<comment type="similarity">
    <text evidence="2">Belongs to the NrfD family.</text>
</comment>
<name>B1I3I4_DESAP</name>
<dbReference type="KEGG" id="dau:Daud_1044"/>
<sequence>MYDERYTNRFGFRLTPLRWAMLAFLVFFAVVAGYRFAFGLGDSGGFMGPVTNLNDEWTWGLWKWLVFPAVALAGCGYGTVFLAHILHIKAFRPVIRVAMVVSLLGYTIAMTGLLFDITVYYNFWRPFVYWGYTSILFEVLWCMTLYWTIQILEFGHIAFERIDAPRIYNLLDKAMPLLICVGIMLPSLHQASLGGLFIATVNLYPTWWSTWVPWFFMISSLYVGPAVVAFSCWALARIYGKDFNDYMPSLSKLTLVGAYLMVFYLVLKVWDLTARGAWGYVFNGTLQANMYLLEMVPFFLVPLVMFLVPSIRNSVGGLITASILSSTGVILNRTNVVFTGMAQAYERSYFPTWMEWVGLIGLLVGAVLVILFFVENFRVLEGDPEHHAKKEPAKKPVSVHA</sequence>
<keyword evidence="4 7" id="KW-0812">Transmembrane</keyword>
<evidence type="ECO:0000256" key="6">
    <source>
        <dbReference type="ARBA" id="ARBA00023136"/>
    </source>
</evidence>
<feature type="transmembrane region" description="Helical" evidence="7">
    <location>
        <begin position="211"/>
        <end position="238"/>
    </location>
</feature>
<evidence type="ECO:0000313" key="8">
    <source>
        <dbReference type="EMBL" id="ACA59556.1"/>
    </source>
</evidence>
<evidence type="ECO:0000313" key="9">
    <source>
        <dbReference type="Proteomes" id="UP000008544"/>
    </source>
</evidence>
<dbReference type="AlphaFoldDB" id="B1I3I4"/>
<dbReference type="Proteomes" id="UP000008544">
    <property type="component" value="Chromosome"/>
</dbReference>
<feature type="transmembrane region" description="Helical" evidence="7">
    <location>
        <begin position="315"/>
        <end position="333"/>
    </location>
</feature>
<comment type="subcellular location">
    <subcellularLocation>
        <location evidence="1">Cell membrane</location>
        <topology evidence="1">Multi-pass membrane protein</topology>
    </subcellularLocation>
</comment>
<feature type="transmembrane region" description="Helical" evidence="7">
    <location>
        <begin position="250"/>
        <end position="270"/>
    </location>
</feature>
<feature type="transmembrane region" description="Helical" evidence="7">
    <location>
        <begin position="21"/>
        <end position="41"/>
    </location>
</feature>
<protein>
    <submittedName>
        <fullName evidence="8">Putative hydrogenase cytochrome b subunit</fullName>
    </submittedName>
</protein>
<organism evidence="8 9">
    <name type="scientific">Desulforudis audaxviator (strain MP104C)</name>
    <dbReference type="NCBI Taxonomy" id="477974"/>
    <lineage>
        <taxon>Bacteria</taxon>
        <taxon>Bacillati</taxon>
        <taxon>Bacillota</taxon>
        <taxon>Clostridia</taxon>
        <taxon>Thermoanaerobacterales</taxon>
        <taxon>Candidatus Desulforudaceae</taxon>
        <taxon>Candidatus Desulforudis</taxon>
    </lineage>
</organism>
<gene>
    <name evidence="8" type="ordered locus">Daud_1044</name>
</gene>
<evidence type="ECO:0000256" key="7">
    <source>
        <dbReference type="SAM" id="Phobius"/>
    </source>
</evidence>
<evidence type="ECO:0000256" key="1">
    <source>
        <dbReference type="ARBA" id="ARBA00004651"/>
    </source>
</evidence>
<feature type="transmembrane region" description="Helical" evidence="7">
    <location>
        <begin position="61"/>
        <end position="85"/>
    </location>
</feature>
<reference evidence="9" key="1">
    <citation type="submission" date="2007-10" db="EMBL/GenBank/DDBJ databases">
        <title>Complete sequence of chromosome of Desulforudis audaxviator MP104C.</title>
        <authorList>
            <person name="Copeland A."/>
            <person name="Lucas S."/>
            <person name="Lapidus A."/>
            <person name="Barry K."/>
            <person name="Glavina del Rio T."/>
            <person name="Dalin E."/>
            <person name="Tice H."/>
            <person name="Bruce D."/>
            <person name="Pitluck S."/>
            <person name="Lowry S.R."/>
            <person name="Larimer F."/>
            <person name="Land M.L."/>
            <person name="Hauser L."/>
            <person name="Kyrpides N."/>
            <person name="Ivanova N.N."/>
            <person name="Richardson P."/>
        </authorList>
    </citation>
    <scope>NUCLEOTIDE SEQUENCE [LARGE SCALE GENOMIC DNA]</scope>
    <source>
        <strain evidence="9">MP104C</strain>
    </source>
</reference>
<dbReference type="OrthoDB" id="9768158at2"/>
<dbReference type="HOGENOM" id="CLU_049007_0_0_9"/>
<dbReference type="Pfam" id="PF03916">
    <property type="entry name" value="NrfD"/>
    <property type="match status" value="1"/>
</dbReference>
<keyword evidence="6 7" id="KW-0472">Membrane</keyword>
<feature type="transmembrane region" description="Helical" evidence="7">
    <location>
        <begin position="290"/>
        <end position="308"/>
    </location>
</feature>
<evidence type="ECO:0000256" key="3">
    <source>
        <dbReference type="ARBA" id="ARBA00022475"/>
    </source>
</evidence>
<dbReference type="RefSeq" id="WP_012302142.1">
    <property type="nucleotide sequence ID" value="NC_010424.1"/>
</dbReference>
<feature type="transmembrane region" description="Helical" evidence="7">
    <location>
        <begin position="97"/>
        <end position="121"/>
    </location>
</feature>
<dbReference type="EMBL" id="CP000860">
    <property type="protein sequence ID" value="ACA59556.1"/>
    <property type="molecule type" value="Genomic_DNA"/>
</dbReference>
<reference evidence="8 9" key="2">
    <citation type="journal article" date="2008" name="Science">
        <title>Environmental genomics reveals a single-species ecosystem deep within Earth.</title>
        <authorList>
            <person name="Chivian D."/>
            <person name="Brodie E.L."/>
            <person name="Alm E.J."/>
            <person name="Culley D.E."/>
            <person name="Dehal P.S."/>
            <person name="Desantis T.Z."/>
            <person name="Gihring T.M."/>
            <person name="Lapidus A."/>
            <person name="Lin L.H."/>
            <person name="Lowry S.R."/>
            <person name="Moser D.P."/>
            <person name="Richardson P.M."/>
            <person name="Southam G."/>
            <person name="Wanger G."/>
            <person name="Pratt L.M."/>
            <person name="Andersen G.L."/>
            <person name="Hazen T.C."/>
            <person name="Brockman F.J."/>
            <person name="Arkin A.P."/>
            <person name="Onstott T.C."/>
        </authorList>
    </citation>
    <scope>NUCLEOTIDE SEQUENCE [LARGE SCALE GENOMIC DNA]</scope>
    <source>
        <strain evidence="8 9">MP104C</strain>
    </source>
</reference>
<dbReference type="PANTHER" id="PTHR34856:SF2">
    <property type="entry name" value="PROTEIN NRFD"/>
    <property type="match status" value="1"/>
</dbReference>
<proteinExistence type="inferred from homology"/>
<dbReference type="GO" id="GO:0005886">
    <property type="term" value="C:plasma membrane"/>
    <property type="evidence" value="ECO:0007669"/>
    <property type="project" value="UniProtKB-SubCell"/>
</dbReference>
<feature type="transmembrane region" description="Helical" evidence="7">
    <location>
        <begin position="170"/>
        <end position="191"/>
    </location>
</feature>
<keyword evidence="9" id="KW-1185">Reference proteome</keyword>
<keyword evidence="3" id="KW-1003">Cell membrane</keyword>
<feature type="transmembrane region" description="Helical" evidence="7">
    <location>
        <begin position="127"/>
        <end position="149"/>
    </location>
</feature>
<evidence type="ECO:0000256" key="2">
    <source>
        <dbReference type="ARBA" id="ARBA00008929"/>
    </source>
</evidence>
<dbReference type="eggNOG" id="COG5557">
    <property type="taxonomic scope" value="Bacteria"/>
</dbReference>
<evidence type="ECO:0000256" key="4">
    <source>
        <dbReference type="ARBA" id="ARBA00022692"/>
    </source>
</evidence>
<evidence type="ECO:0000256" key="5">
    <source>
        <dbReference type="ARBA" id="ARBA00022989"/>
    </source>
</evidence>
<keyword evidence="5 7" id="KW-1133">Transmembrane helix</keyword>
<dbReference type="STRING" id="477974.Daud_1044"/>
<feature type="transmembrane region" description="Helical" evidence="7">
    <location>
        <begin position="353"/>
        <end position="374"/>
    </location>
</feature>
<accession>B1I3I4</accession>
<dbReference type="InterPro" id="IPR005614">
    <property type="entry name" value="NrfD-like"/>
</dbReference>